<evidence type="ECO:0000313" key="2">
    <source>
        <dbReference type="EMBL" id="KAB2574155.1"/>
    </source>
</evidence>
<sequence length="376" mass="42223">MGVIDGRLVLNTGPRGTTAADTSSSLARLVDRVNELHDMPELIVHKTEIVIVGGWTFSQDTMEVLQAKYNKLDLENAVDTDADEPMRTGDLTRARSQSSAAQSDTPRKHELEWALAVNLIKSVLEKIDGLKSLEWETDLPFSKEIWAVIPENIQKLSLNLFVPDVEELGEHDPHPDYFTHDDLMYLVNFKNLRSLRLYNMVESFQSIIWETVWKNTGLTTLELEMRDDPITRDGDNGGKRFPVIDDNWKYNTKRVAADKYRGRDGFGFLHHAYGYGEYLDCVAISKGRNAAMRTMGELNTLPLTTLRLGNFVVDDTSFAKYFDGLRKIVFTPKCADAGFVLPEKLNGKVNIFTRPTGMGKGGPSEVSVEMVSEAPA</sequence>
<reference evidence="2 3" key="1">
    <citation type="journal article" date="2019" name="Sci. Rep.">
        <title>A multi-omics analysis of the grapevine pathogen Lasiodiplodia theobromae reveals that temperature affects the expression of virulence- and pathogenicity-related genes.</title>
        <authorList>
            <person name="Felix C."/>
            <person name="Meneses R."/>
            <person name="Goncalves M.F.M."/>
            <person name="Tilleman L."/>
            <person name="Duarte A.S."/>
            <person name="Jorrin-Novo J.V."/>
            <person name="Van de Peer Y."/>
            <person name="Deforce D."/>
            <person name="Van Nieuwerburgh F."/>
            <person name="Esteves A.C."/>
            <person name="Alves A."/>
        </authorList>
    </citation>
    <scope>NUCLEOTIDE SEQUENCE [LARGE SCALE GENOMIC DNA]</scope>
    <source>
        <strain evidence="2 3">LA-SOL3</strain>
    </source>
</reference>
<feature type="compositionally biased region" description="Basic and acidic residues" evidence="1">
    <location>
        <begin position="84"/>
        <end position="93"/>
    </location>
</feature>
<dbReference type="AlphaFoldDB" id="A0A5N5D990"/>
<protein>
    <submittedName>
        <fullName evidence="2">Uncharacterized protein</fullName>
    </submittedName>
</protein>
<evidence type="ECO:0000256" key="1">
    <source>
        <dbReference type="SAM" id="MobiDB-lite"/>
    </source>
</evidence>
<comment type="caution">
    <text evidence="2">The sequence shown here is derived from an EMBL/GenBank/DDBJ whole genome shotgun (WGS) entry which is preliminary data.</text>
</comment>
<feature type="region of interest" description="Disordered" evidence="1">
    <location>
        <begin position="80"/>
        <end position="106"/>
    </location>
</feature>
<evidence type="ECO:0000313" key="3">
    <source>
        <dbReference type="Proteomes" id="UP000325902"/>
    </source>
</evidence>
<feature type="compositionally biased region" description="Low complexity" evidence="1">
    <location>
        <begin position="94"/>
        <end position="103"/>
    </location>
</feature>
<dbReference type="Proteomes" id="UP000325902">
    <property type="component" value="Unassembled WGS sequence"/>
</dbReference>
<proteinExistence type="predicted"/>
<organism evidence="2 3">
    <name type="scientific">Lasiodiplodia theobromae</name>
    <dbReference type="NCBI Taxonomy" id="45133"/>
    <lineage>
        <taxon>Eukaryota</taxon>
        <taxon>Fungi</taxon>
        <taxon>Dikarya</taxon>
        <taxon>Ascomycota</taxon>
        <taxon>Pezizomycotina</taxon>
        <taxon>Dothideomycetes</taxon>
        <taxon>Dothideomycetes incertae sedis</taxon>
        <taxon>Botryosphaeriales</taxon>
        <taxon>Botryosphaeriaceae</taxon>
        <taxon>Lasiodiplodia</taxon>
    </lineage>
</organism>
<dbReference type="EMBL" id="VCHE01000047">
    <property type="protein sequence ID" value="KAB2574155.1"/>
    <property type="molecule type" value="Genomic_DNA"/>
</dbReference>
<gene>
    <name evidence="2" type="ORF">DBV05_g7157</name>
</gene>
<dbReference type="OrthoDB" id="5368934at2759"/>
<accession>A0A5N5D990</accession>
<name>A0A5N5D990_9PEZI</name>
<keyword evidence="3" id="KW-1185">Reference proteome</keyword>